<sequence length="240" mass="27270">MSAGLKLLAKDTVIYGVSSIVGRFLNYLLVPLYTAKFSVDSGGYGVVTHVYAITAFLLVLLVYGMETGFFPFANKEKEDEQTVYSTILLAVGSTSLIFIALCFLCLTPISSFLGYANNPEFMGMMAIVVAFDAFQCIPFAYLRHKKRPVKFAMVKLFFIVFNISLNLFFLLWCPLLYVDHPGWVSWFYNPAYGVGYVFLANLIATSLQMFCFIPELRGFRYRYNAQLMKRILTYSFPILI</sequence>
<dbReference type="GO" id="GO:0005886">
    <property type="term" value="C:plasma membrane"/>
    <property type="evidence" value="ECO:0007669"/>
    <property type="project" value="UniProtKB-SubCell"/>
</dbReference>
<evidence type="ECO:0000256" key="3">
    <source>
        <dbReference type="ARBA" id="ARBA00022692"/>
    </source>
</evidence>
<organism evidence="7">
    <name type="scientific">termite gut metagenome</name>
    <dbReference type="NCBI Taxonomy" id="433724"/>
    <lineage>
        <taxon>unclassified sequences</taxon>
        <taxon>metagenomes</taxon>
        <taxon>organismal metagenomes</taxon>
    </lineage>
</organism>
<keyword evidence="4 6" id="KW-1133">Transmembrane helix</keyword>
<keyword evidence="3 6" id="KW-0812">Transmembrane</keyword>
<accession>A0A5J4QK63</accession>
<feature type="non-terminal residue" evidence="7">
    <location>
        <position position="240"/>
    </location>
</feature>
<evidence type="ECO:0000256" key="5">
    <source>
        <dbReference type="ARBA" id="ARBA00023136"/>
    </source>
</evidence>
<protein>
    <recommendedName>
        <fullName evidence="8">Polysaccharide biosynthesis protein C-terminal domain-containing protein</fullName>
    </recommendedName>
</protein>
<evidence type="ECO:0000256" key="2">
    <source>
        <dbReference type="ARBA" id="ARBA00022475"/>
    </source>
</evidence>
<evidence type="ECO:0000313" key="7">
    <source>
        <dbReference type="EMBL" id="KAA6320953.1"/>
    </source>
</evidence>
<feature type="transmembrane region" description="Helical" evidence="6">
    <location>
        <begin position="83"/>
        <end position="109"/>
    </location>
</feature>
<evidence type="ECO:0008006" key="8">
    <source>
        <dbReference type="Google" id="ProtNLM"/>
    </source>
</evidence>
<reference evidence="7" key="1">
    <citation type="submission" date="2019-03" db="EMBL/GenBank/DDBJ databases">
        <title>Single cell metagenomics reveals metabolic interactions within the superorganism composed of flagellate Streblomastix strix and complex community of Bacteroidetes bacteria on its surface.</title>
        <authorList>
            <person name="Treitli S.C."/>
            <person name="Kolisko M."/>
            <person name="Husnik F."/>
            <person name="Keeling P."/>
            <person name="Hampl V."/>
        </authorList>
    </citation>
    <scope>NUCLEOTIDE SEQUENCE</scope>
    <source>
        <strain evidence="7">STM</strain>
    </source>
</reference>
<proteinExistence type="predicted"/>
<evidence type="ECO:0000256" key="1">
    <source>
        <dbReference type="ARBA" id="ARBA00004651"/>
    </source>
</evidence>
<keyword evidence="2" id="KW-1003">Cell membrane</keyword>
<dbReference type="Pfam" id="PF13440">
    <property type="entry name" value="Polysacc_synt_3"/>
    <property type="match status" value="1"/>
</dbReference>
<keyword evidence="5 6" id="KW-0472">Membrane</keyword>
<dbReference type="AlphaFoldDB" id="A0A5J4QK63"/>
<comment type="caution">
    <text evidence="7">The sequence shown here is derived from an EMBL/GenBank/DDBJ whole genome shotgun (WGS) entry which is preliminary data.</text>
</comment>
<feature type="transmembrane region" description="Helical" evidence="6">
    <location>
        <begin position="121"/>
        <end position="142"/>
    </location>
</feature>
<feature type="transmembrane region" description="Helical" evidence="6">
    <location>
        <begin position="42"/>
        <end position="63"/>
    </location>
</feature>
<gene>
    <name evidence="7" type="ORF">EZS27_029336</name>
</gene>
<evidence type="ECO:0000256" key="4">
    <source>
        <dbReference type="ARBA" id="ARBA00022989"/>
    </source>
</evidence>
<dbReference type="InterPro" id="IPR050833">
    <property type="entry name" value="Poly_Biosynth_Transport"/>
</dbReference>
<feature type="transmembrane region" description="Helical" evidence="6">
    <location>
        <begin position="190"/>
        <end position="213"/>
    </location>
</feature>
<dbReference type="EMBL" id="SNRY01003445">
    <property type="protein sequence ID" value="KAA6320953.1"/>
    <property type="molecule type" value="Genomic_DNA"/>
</dbReference>
<dbReference type="PANTHER" id="PTHR30250:SF11">
    <property type="entry name" value="O-ANTIGEN TRANSPORTER-RELATED"/>
    <property type="match status" value="1"/>
</dbReference>
<dbReference type="PANTHER" id="PTHR30250">
    <property type="entry name" value="PST FAMILY PREDICTED COLANIC ACID TRANSPORTER"/>
    <property type="match status" value="1"/>
</dbReference>
<name>A0A5J4QK63_9ZZZZ</name>
<feature type="transmembrane region" description="Helical" evidence="6">
    <location>
        <begin position="12"/>
        <end position="30"/>
    </location>
</feature>
<feature type="transmembrane region" description="Helical" evidence="6">
    <location>
        <begin position="154"/>
        <end position="178"/>
    </location>
</feature>
<comment type="subcellular location">
    <subcellularLocation>
        <location evidence="1">Cell membrane</location>
        <topology evidence="1">Multi-pass membrane protein</topology>
    </subcellularLocation>
</comment>
<evidence type="ECO:0000256" key="6">
    <source>
        <dbReference type="SAM" id="Phobius"/>
    </source>
</evidence>